<dbReference type="InterPro" id="IPR035965">
    <property type="entry name" value="PAS-like_dom_sf"/>
</dbReference>
<organism evidence="4 5">
    <name type="scientific">Kiloniella litopenaei</name>
    <dbReference type="NCBI Taxonomy" id="1549748"/>
    <lineage>
        <taxon>Bacteria</taxon>
        <taxon>Pseudomonadati</taxon>
        <taxon>Pseudomonadota</taxon>
        <taxon>Alphaproteobacteria</taxon>
        <taxon>Rhodospirillales</taxon>
        <taxon>Kiloniellaceae</taxon>
        <taxon>Kiloniella</taxon>
    </lineage>
</organism>
<dbReference type="NCBIfam" id="TIGR00229">
    <property type="entry name" value="sensory_box"/>
    <property type="match status" value="1"/>
</dbReference>
<dbReference type="SUPFAM" id="SSF55785">
    <property type="entry name" value="PYP-like sensor domain (PAS domain)"/>
    <property type="match status" value="1"/>
</dbReference>
<keyword evidence="5" id="KW-1185">Reference proteome</keyword>
<dbReference type="SMART" id="SM00267">
    <property type="entry name" value="GGDEF"/>
    <property type="match status" value="1"/>
</dbReference>
<gene>
    <name evidence="4" type="ORF">WH95_05450</name>
</gene>
<dbReference type="Pfam" id="PF00990">
    <property type="entry name" value="GGDEF"/>
    <property type="match status" value="1"/>
</dbReference>
<feature type="domain" description="GGDEF" evidence="3">
    <location>
        <begin position="434"/>
        <end position="568"/>
    </location>
</feature>
<evidence type="ECO:0000313" key="4">
    <source>
        <dbReference type="EMBL" id="KKJ77869.1"/>
    </source>
</evidence>
<dbReference type="InterPro" id="IPR000014">
    <property type="entry name" value="PAS"/>
</dbReference>
<dbReference type="CDD" id="cd01949">
    <property type="entry name" value="GGDEF"/>
    <property type="match status" value="1"/>
</dbReference>
<proteinExistence type="predicted"/>
<dbReference type="OrthoDB" id="9814202at2"/>
<dbReference type="AlphaFoldDB" id="A0A0M2RBS1"/>
<reference evidence="4 5" key="1">
    <citation type="submission" date="2015-03" db="EMBL/GenBank/DDBJ databases">
        <title>Genome sequence of Kiloniella sp. P1-1, isolated from the gut microflora of Pacific white shrimp, Penaeus vannamei.</title>
        <authorList>
            <person name="Shao Z."/>
            <person name="Wang L."/>
            <person name="Li X."/>
        </authorList>
    </citation>
    <scope>NUCLEOTIDE SEQUENCE [LARGE SCALE GENOMIC DNA]</scope>
    <source>
        <strain evidence="4 5">P1-1</strain>
    </source>
</reference>
<dbReference type="EC" id="2.7.7.65" evidence="1"/>
<dbReference type="InterPro" id="IPR043128">
    <property type="entry name" value="Rev_trsase/Diguanyl_cyclase"/>
</dbReference>
<dbReference type="SUPFAM" id="SSF55781">
    <property type="entry name" value="GAF domain-like"/>
    <property type="match status" value="1"/>
</dbReference>
<dbReference type="InterPro" id="IPR000160">
    <property type="entry name" value="GGDEF_dom"/>
</dbReference>
<dbReference type="PANTHER" id="PTHR45138">
    <property type="entry name" value="REGULATORY COMPONENTS OF SENSORY TRANSDUCTION SYSTEM"/>
    <property type="match status" value="1"/>
</dbReference>
<dbReference type="GO" id="GO:1902201">
    <property type="term" value="P:negative regulation of bacterial-type flagellum-dependent cell motility"/>
    <property type="evidence" value="ECO:0007669"/>
    <property type="project" value="TreeGrafter"/>
</dbReference>
<dbReference type="InterPro" id="IPR050469">
    <property type="entry name" value="Diguanylate_Cyclase"/>
</dbReference>
<dbReference type="Proteomes" id="UP000034491">
    <property type="component" value="Unassembled WGS sequence"/>
</dbReference>
<dbReference type="GO" id="GO:0005886">
    <property type="term" value="C:plasma membrane"/>
    <property type="evidence" value="ECO:0007669"/>
    <property type="project" value="TreeGrafter"/>
</dbReference>
<dbReference type="FunFam" id="3.30.70.270:FF:000001">
    <property type="entry name" value="Diguanylate cyclase domain protein"/>
    <property type="match status" value="1"/>
</dbReference>
<dbReference type="Gene3D" id="3.30.450.20">
    <property type="entry name" value="PAS domain"/>
    <property type="match status" value="1"/>
</dbReference>
<dbReference type="SUPFAM" id="SSF55073">
    <property type="entry name" value="Nucleotide cyclase"/>
    <property type="match status" value="1"/>
</dbReference>
<evidence type="ECO:0000313" key="5">
    <source>
        <dbReference type="Proteomes" id="UP000034491"/>
    </source>
</evidence>
<name>A0A0M2RBS1_9PROT</name>
<comment type="caution">
    <text evidence="4">The sequence shown here is derived from an EMBL/GenBank/DDBJ whole genome shotgun (WGS) entry which is preliminary data.</text>
</comment>
<dbReference type="GO" id="GO:0043709">
    <property type="term" value="P:cell adhesion involved in single-species biofilm formation"/>
    <property type="evidence" value="ECO:0007669"/>
    <property type="project" value="TreeGrafter"/>
</dbReference>
<dbReference type="InterPro" id="IPR029787">
    <property type="entry name" value="Nucleotide_cyclase"/>
</dbReference>
<sequence length="574" mass="63986">MVPPGKINMNKSVDLPNKTDEELWDVSIPGGPFSDFPGAVLFVERNGNVSRANEQADLLCTFIKRGGSEEYRDALQSALSGRAAQVNPLLVREGKDEDSRVLGAFDLALLPWSDGASALLLGRNITLERNLRAALIESRQRYRDLLEAACDFAWETDKEGKISFITPEGGVGFSAAELSGSDALSLFADPSSIVTNPFSSKVPCEEEEIWVKDSFGDERCLLVTSMPLWGDRRIWHGNRGFCRDITKLRHDELLRANEIHRERVYNRILEIARSEMVPMRMLGSVASCLIPALPVDAVMISHFNGDVWQAVAEEGEALQLDAIARVQAAMEMGETVYQETSSDGVLVAVSAKFRGQVNGSICLWRKGERVSWSRGEGELLERIQVQIGISLQQYGHHKELQALSSTDPLTGLLNRRHFEHLLDGFIEDNLGDERTHLLLYLDLDNFKYVNDAYGHQEGDKVLKDFAEILKSKTRRNDWISRLGGDEFVLFLPVVPEGEAQGKAQDLLDALIPAFSRKDDPKWSLSASIGGYLFSAQKSTNLSDLLEHADEAMYRVKRSGKNGVYVVKEKNDEVD</sequence>
<dbReference type="Gene3D" id="3.30.70.270">
    <property type="match status" value="1"/>
</dbReference>
<evidence type="ECO:0000256" key="1">
    <source>
        <dbReference type="ARBA" id="ARBA00012528"/>
    </source>
</evidence>
<evidence type="ECO:0000259" key="3">
    <source>
        <dbReference type="PROSITE" id="PS50887"/>
    </source>
</evidence>
<comment type="catalytic activity">
    <reaction evidence="2">
        <text>2 GTP = 3',3'-c-di-GMP + 2 diphosphate</text>
        <dbReference type="Rhea" id="RHEA:24898"/>
        <dbReference type="ChEBI" id="CHEBI:33019"/>
        <dbReference type="ChEBI" id="CHEBI:37565"/>
        <dbReference type="ChEBI" id="CHEBI:58805"/>
        <dbReference type="EC" id="2.7.7.65"/>
    </reaction>
</comment>
<dbReference type="STRING" id="1549748.WH95_05450"/>
<dbReference type="PROSITE" id="PS50887">
    <property type="entry name" value="GGDEF"/>
    <property type="match status" value="1"/>
</dbReference>
<dbReference type="EMBL" id="LANI01000003">
    <property type="protein sequence ID" value="KKJ77869.1"/>
    <property type="molecule type" value="Genomic_DNA"/>
</dbReference>
<evidence type="ECO:0000256" key="2">
    <source>
        <dbReference type="ARBA" id="ARBA00034247"/>
    </source>
</evidence>
<accession>A0A0M2RBS1</accession>
<dbReference type="PATRIC" id="fig|1549748.8.peg.2580"/>
<dbReference type="GO" id="GO:0052621">
    <property type="term" value="F:diguanylate cyclase activity"/>
    <property type="evidence" value="ECO:0007669"/>
    <property type="project" value="UniProtKB-EC"/>
</dbReference>
<dbReference type="NCBIfam" id="TIGR00254">
    <property type="entry name" value="GGDEF"/>
    <property type="match status" value="1"/>
</dbReference>
<protein>
    <recommendedName>
        <fullName evidence="1">diguanylate cyclase</fullName>
        <ecNumber evidence="1">2.7.7.65</ecNumber>
    </recommendedName>
</protein>
<dbReference type="PANTHER" id="PTHR45138:SF9">
    <property type="entry name" value="DIGUANYLATE CYCLASE DGCM-RELATED"/>
    <property type="match status" value="1"/>
</dbReference>